<keyword evidence="2" id="KW-1185">Reference proteome</keyword>
<sequence>MTKAKVNDLLIENINSWGAVEYNIPLRTSYTETRSSANVAHRHIPQAVHYVDCRVMDPLPERVIGRDMAVAAETYRTTSGDYSSKIINPNKATERHDCSINCRRVIYVKDVDKKLQQRDICQPSVVLSEMKDNFHGGLQASSTTIDAPNTKVIASSKNEAAFIPETSKGFMRLLDPYVSTYRSYHTPFSATDQFKSKDQITVYSESNLPRSKGFGPKFQPIWDPLLAKPHRLVFDKVKLKKEYHEVPTCHNPVSWLKKSFDTESRSNYLDPYARSALATWRHGVRSSAPPYPPNPYQTNAAPAMYCTDYCHISQGTSTRSVVDQVDRARSR</sequence>
<dbReference type="InterPro" id="IPR053347">
    <property type="entry name" value="Axonemal_MT_stabilizer"/>
</dbReference>
<gene>
    <name evidence="1" type="ORF">EVAR_81533_1</name>
</gene>
<dbReference type="Proteomes" id="UP000299102">
    <property type="component" value="Unassembled WGS sequence"/>
</dbReference>
<evidence type="ECO:0000313" key="2">
    <source>
        <dbReference type="Proteomes" id="UP000299102"/>
    </source>
</evidence>
<proteinExistence type="predicted"/>
<dbReference type="PANTHER" id="PTHR37404">
    <property type="entry name" value="HCG1796489"/>
    <property type="match status" value="1"/>
</dbReference>
<reference evidence="1 2" key="1">
    <citation type="journal article" date="2019" name="Commun. Biol.">
        <title>The bagworm genome reveals a unique fibroin gene that provides high tensile strength.</title>
        <authorList>
            <person name="Kono N."/>
            <person name="Nakamura H."/>
            <person name="Ohtoshi R."/>
            <person name="Tomita M."/>
            <person name="Numata K."/>
            <person name="Arakawa K."/>
        </authorList>
    </citation>
    <scope>NUCLEOTIDE SEQUENCE [LARGE SCALE GENOMIC DNA]</scope>
</reference>
<dbReference type="OrthoDB" id="382863at2759"/>
<name>A0A4C1UZ70_EUMVA</name>
<dbReference type="PANTHER" id="PTHR37404:SF1">
    <property type="entry name" value="HCG1796489"/>
    <property type="match status" value="1"/>
</dbReference>
<accession>A0A4C1UZ70</accession>
<protein>
    <submittedName>
        <fullName evidence="1">Uncharacterized protein</fullName>
    </submittedName>
</protein>
<comment type="caution">
    <text evidence="1">The sequence shown here is derived from an EMBL/GenBank/DDBJ whole genome shotgun (WGS) entry which is preliminary data.</text>
</comment>
<dbReference type="AlphaFoldDB" id="A0A4C1UZ70"/>
<dbReference type="EMBL" id="BGZK01000251">
    <property type="protein sequence ID" value="GBP31768.1"/>
    <property type="molecule type" value="Genomic_DNA"/>
</dbReference>
<evidence type="ECO:0000313" key="1">
    <source>
        <dbReference type="EMBL" id="GBP31768.1"/>
    </source>
</evidence>
<organism evidence="1 2">
    <name type="scientific">Eumeta variegata</name>
    <name type="common">Bagworm moth</name>
    <name type="synonym">Eumeta japonica</name>
    <dbReference type="NCBI Taxonomy" id="151549"/>
    <lineage>
        <taxon>Eukaryota</taxon>
        <taxon>Metazoa</taxon>
        <taxon>Ecdysozoa</taxon>
        <taxon>Arthropoda</taxon>
        <taxon>Hexapoda</taxon>
        <taxon>Insecta</taxon>
        <taxon>Pterygota</taxon>
        <taxon>Neoptera</taxon>
        <taxon>Endopterygota</taxon>
        <taxon>Lepidoptera</taxon>
        <taxon>Glossata</taxon>
        <taxon>Ditrysia</taxon>
        <taxon>Tineoidea</taxon>
        <taxon>Psychidae</taxon>
        <taxon>Oiketicinae</taxon>
        <taxon>Eumeta</taxon>
    </lineage>
</organism>